<reference evidence="1" key="1">
    <citation type="journal article" date="2022" name="bioRxiv">
        <title>Sequencing and chromosome-scale assembly of the giantPleurodeles waltlgenome.</title>
        <authorList>
            <person name="Brown T."/>
            <person name="Elewa A."/>
            <person name="Iarovenko S."/>
            <person name="Subramanian E."/>
            <person name="Araus A.J."/>
            <person name="Petzold A."/>
            <person name="Susuki M."/>
            <person name="Suzuki K.-i.T."/>
            <person name="Hayashi T."/>
            <person name="Toyoda A."/>
            <person name="Oliveira C."/>
            <person name="Osipova E."/>
            <person name="Leigh N.D."/>
            <person name="Simon A."/>
            <person name="Yun M.H."/>
        </authorList>
    </citation>
    <scope>NUCLEOTIDE SEQUENCE</scope>
    <source>
        <strain evidence="1">20211129_DDA</strain>
        <tissue evidence="1">Liver</tissue>
    </source>
</reference>
<dbReference type="AlphaFoldDB" id="A0AAV7TC38"/>
<gene>
    <name evidence="1" type="ORF">NDU88_005390</name>
</gene>
<dbReference type="Proteomes" id="UP001066276">
    <property type="component" value="Chromosome 4_1"/>
</dbReference>
<evidence type="ECO:0000313" key="2">
    <source>
        <dbReference type="Proteomes" id="UP001066276"/>
    </source>
</evidence>
<accession>A0AAV7TC38</accession>
<keyword evidence="2" id="KW-1185">Reference proteome</keyword>
<name>A0AAV7TC38_PLEWA</name>
<sequence length="233" mass="24442">MCSNSLAARSGGGGARLLATWPAPREALLGVGPYPNIYPVRAGFFLASLAGRPCGTLVPRPLQWRFGRGFELVDTRGGGGGPGPRWTGGAEDVPQQPFPTGLNFLVRRAASLLWLRAGSFSRRIGSAVRSDRGPRDSRRPLPLRLPGLVLVAPQLLWTGRPRGALRPIAACWACRPCGGADWLDPAWGADVDVLQGAAADIAPLCPAELGGSSRGAAGWICVPLLKLLARGSV</sequence>
<proteinExistence type="predicted"/>
<evidence type="ECO:0000313" key="1">
    <source>
        <dbReference type="EMBL" id="KAJ1173559.1"/>
    </source>
</evidence>
<protein>
    <submittedName>
        <fullName evidence="1">Uncharacterized protein</fullName>
    </submittedName>
</protein>
<comment type="caution">
    <text evidence="1">The sequence shown here is derived from an EMBL/GenBank/DDBJ whole genome shotgun (WGS) entry which is preliminary data.</text>
</comment>
<dbReference type="EMBL" id="JANPWB010000007">
    <property type="protein sequence ID" value="KAJ1173559.1"/>
    <property type="molecule type" value="Genomic_DNA"/>
</dbReference>
<organism evidence="1 2">
    <name type="scientific">Pleurodeles waltl</name>
    <name type="common">Iberian ribbed newt</name>
    <dbReference type="NCBI Taxonomy" id="8319"/>
    <lineage>
        <taxon>Eukaryota</taxon>
        <taxon>Metazoa</taxon>
        <taxon>Chordata</taxon>
        <taxon>Craniata</taxon>
        <taxon>Vertebrata</taxon>
        <taxon>Euteleostomi</taxon>
        <taxon>Amphibia</taxon>
        <taxon>Batrachia</taxon>
        <taxon>Caudata</taxon>
        <taxon>Salamandroidea</taxon>
        <taxon>Salamandridae</taxon>
        <taxon>Pleurodelinae</taxon>
        <taxon>Pleurodeles</taxon>
    </lineage>
</organism>